<gene>
    <name evidence="1" type="ORF">JWR99_01335</name>
</gene>
<evidence type="ECO:0000313" key="2">
    <source>
        <dbReference type="Proteomes" id="UP001154860"/>
    </source>
</evidence>
<accession>A0A9X0Y6K3</accession>
<name>A0A9X0Y6K3_9PSED</name>
<organism evidence="1 2">
    <name type="scientific">Pseudomonas lactucae</name>
    <dbReference type="NCBI Taxonomy" id="2813360"/>
    <lineage>
        <taxon>Bacteria</taxon>
        <taxon>Pseudomonadati</taxon>
        <taxon>Pseudomonadota</taxon>
        <taxon>Gammaproteobacteria</taxon>
        <taxon>Pseudomonadales</taxon>
        <taxon>Pseudomonadaceae</taxon>
        <taxon>Pseudomonas</taxon>
    </lineage>
</organism>
<dbReference type="AlphaFoldDB" id="A0A9X0Y6K3"/>
<dbReference type="RefSeq" id="WP_205490262.1">
    <property type="nucleotide sequence ID" value="NZ_JAFHKI010000066.1"/>
</dbReference>
<protein>
    <submittedName>
        <fullName evidence="1">Uncharacterized protein</fullName>
    </submittedName>
</protein>
<sequence length="242" mass="28114">MLCEYFRYIDLEQVYEQLEDFTYYTGPELANIPWQFGETLSSCFEDMADAVFEQYGNDAWRELPAIQVAAEIGDHIESDLEKIAAIAEISLPTRRASAKTLIEKMTVLAVHASFRSFDYWQTSSLLLYQYDLLCWLYSKEKISEAFQVYELILRTFGELSASFALNVTSESQSRAVSDVARERAKKRHAHTNKIKSDLLSEWDTHFAEYNSRADFSRIVSQRDGLLYRTVYDWIASHDRSKI</sequence>
<keyword evidence="2" id="KW-1185">Reference proteome</keyword>
<reference evidence="1 2" key="1">
    <citation type="journal article" date="2021" name="Int. J. Syst. Evol. Microbiol.">
        <title>Pseudomonas lactucae sp. nov., a pathogen causing bacterial rot of lettuce in Japan.</title>
        <authorList>
            <person name="Sawada H."/>
            <person name="Fujikawa T."/>
            <person name="Satou M."/>
        </authorList>
    </citation>
    <scope>NUCLEOTIDE SEQUENCE [LARGE SCALE GENOMIC DNA]</scope>
    <source>
        <strain evidence="1 2">MAFF 301381</strain>
    </source>
</reference>
<proteinExistence type="predicted"/>
<comment type="caution">
    <text evidence="1">The sequence shown here is derived from an EMBL/GenBank/DDBJ whole genome shotgun (WGS) entry which is preliminary data.</text>
</comment>
<reference evidence="1 2" key="2">
    <citation type="journal article" date="2023" name="Plant Pathol.">
        <title>Dismantling and reorganizing Pseudomonas marginalis sensu#lato.</title>
        <authorList>
            <person name="Sawada H."/>
            <person name="Fujikawa T."/>
            <person name="Satou M."/>
        </authorList>
    </citation>
    <scope>NUCLEOTIDE SEQUENCE [LARGE SCALE GENOMIC DNA]</scope>
    <source>
        <strain evidence="1 2">MAFF 301381</strain>
    </source>
</reference>
<dbReference type="EMBL" id="JAFHKJ010000008">
    <property type="protein sequence ID" value="MBN2974703.1"/>
    <property type="molecule type" value="Genomic_DNA"/>
</dbReference>
<evidence type="ECO:0000313" key="1">
    <source>
        <dbReference type="EMBL" id="MBN2974703.1"/>
    </source>
</evidence>
<dbReference type="Proteomes" id="UP001154860">
    <property type="component" value="Unassembled WGS sequence"/>
</dbReference>